<dbReference type="Proteomes" id="UP000745663">
    <property type="component" value="Unassembled WGS sequence"/>
</dbReference>
<keyword evidence="3 6" id="KW-0285">Flavoprotein</keyword>
<organism evidence="9 10">
    <name type="scientific">Pseudomonas arcuscaelestis</name>
    <dbReference type="NCBI Taxonomy" id="2710591"/>
    <lineage>
        <taxon>Bacteria</taxon>
        <taxon>Pseudomonadati</taxon>
        <taxon>Pseudomonadota</taxon>
        <taxon>Gammaproteobacteria</taxon>
        <taxon>Pseudomonadales</taxon>
        <taxon>Pseudomonadaceae</taxon>
        <taxon>Pseudomonas</taxon>
    </lineage>
</organism>
<keyword evidence="4 6" id="KW-0274">FAD</keyword>
<dbReference type="SUPFAM" id="SSF54373">
    <property type="entry name" value="FAD-linked reductases, C-terminal domain"/>
    <property type="match status" value="1"/>
</dbReference>
<name>A0ABS2C636_9PSED</name>
<feature type="domain" description="Glucose-methanol-choline oxidoreductase N-terminal" evidence="8">
    <location>
        <begin position="282"/>
        <end position="296"/>
    </location>
</feature>
<reference evidence="9 10" key="1">
    <citation type="submission" date="2020-08" db="EMBL/GenBank/DDBJ databases">
        <title>Description of novel Pseudomonas species.</title>
        <authorList>
            <person name="Duman M."/>
            <person name="Mulet M."/>
            <person name="Altun S."/>
            <person name="Saticioglu I.B."/>
            <person name="Lalucat J."/>
            <person name="Garcia-Valdes E."/>
        </authorList>
    </citation>
    <scope>NUCLEOTIDE SEQUENCE [LARGE SCALE GENOMIC DNA]</scope>
    <source>
        <strain evidence="9 10">P66</strain>
    </source>
</reference>
<evidence type="ECO:0000259" key="8">
    <source>
        <dbReference type="PROSITE" id="PS00624"/>
    </source>
</evidence>
<evidence type="ECO:0000256" key="2">
    <source>
        <dbReference type="ARBA" id="ARBA00010790"/>
    </source>
</evidence>
<dbReference type="EMBL" id="JACOPV010000025">
    <property type="protein sequence ID" value="MBM5461323.1"/>
    <property type="molecule type" value="Genomic_DNA"/>
</dbReference>
<evidence type="ECO:0000256" key="5">
    <source>
        <dbReference type="ARBA" id="ARBA00023002"/>
    </source>
</evidence>
<dbReference type="InterPro" id="IPR000172">
    <property type="entry name" value="GMC_OxRdtase_N"/>
</dbReference>
<dbReference type="SUPFAM" id="SSF51905">
    <property type="entry name" value="FAD/NAD(P)-binding domain"/>
    <property type="match status" value="1"/>
</dbReference>
<evidence type="ECO:0000256" key="3">
    <source>
        <dbReference type="ARBA" id="ARBA00022630"/>
    </source>
</evidence>
<feature type="domain" description="Glucose-methanol-choline oxidoreductase N-terminal" evidence="7">
    <location>
        <begin position="110"/>
        <end position="133"/>
    </location>
</feature>
<dbReference type="PROSITE" id="PS00624">
    <property type="entry name" value="GMC_OXRED_2"/>
    <property type="match status" value="1"/>
</dbReference>
<evidence type="ECO:0000313" key="9">
    <source>
        <dbReference type="EMBL" id="MBM5461323.1"/>
    </source>
</evidence>
<dbReference type="InterPro" id="IPR012132">
    <property type="entry name" value="GMC_OxRdtase"/>
</dbReference>
<sequence>MSIPSRSATASDSSSARALHGALNVTTEHNNSFDYIVVGGGSAGCVIASRLSEDPNISVCLVEAGGADRSVLIHAPVGMVAMLPTKINNWAFQTVPQPGLNGRRGYQPRGKTLGGSSSINAMLYVRGHRQDYDHWAALGNQGWSYAEVLPYFIKSEHNHSLNDDYHGQHGPLSVGEVSCPSALNAAFLQAAQRNGIGPAKDYNGAEQEGAFMYQVTQRNGERCSAAKAFLTPNVERPNLTVLTGATVERVLIESARATGVQLLQGGQRVVLKARQEVILSAGSFGSPQVLLLSGIGPRQELLKHGISVVHELAGVGENLQDHIDYVITYRSRNKTDTFGFSPTFSWKMLKAMVQWKRERKGLVTSPFAESGGFFKSHPDLPMPDLQLIFVPAIVDDHARKMRPGHGFSCHLTLLRPESRGTVKLASKDPSAAPLIDPCFFSRAQDMEVLMRGADFLRSLLEDAPLAPFRGKPLYPLDAQNRQAVEQDIRNRADTQYHPVGTCKMGNDPLAVVDDQLRVHGIAGLRVADASIMPTLIGGNTNAPSIMIGEKAAAMLLHSRQEG</sequence>
<keyword evidence="10" id="KW-1185">Reference proteome</keyword>
<gene>
    <name evidence="9" type="ORF">H8F21_27580</name>
</gene>
<protein>
    <submittedName>
        <fullName evidence="9">GMC family oxidoreductase N-terminal domain-containing protein</fullName>
    </submittedName>
</protein>
<keyword evidence="5" id="KW-0560">Oxidoreductase</keyword>
<accession>A0ABS2C636</accession>
<dbReference type="PANTHER" id="PTHR11552">
    <property type="entry name" value="GLUCOSE-METHANOL-CHOLINE GMC OXIDOREDUCTASE"/>
    <property type="match status" value="1"/>
</dbReference>
<evidence type="ECO:0000256" key="4">
    <source>
        <dbReference type="ARBA" id="ARBA00022827"/>
    </source>
</evidence>
<dbReference type="PROSITE" id="PS00623">
    <property type="entry name" value="GMC_OXRED_1"/>
    <property type="match status" value="1"/>
</dbReference>
<evidence type="ECO:0000256" key="1">
    <source>
        <dbReference type="ARBA" id="ARBA00001974"/>
    </source>
</evidence>
<comment type="caution">
    <text evidence="9">The sequence shown here is derived from an EMBL/GenBank/DDBJ whole genome shotgun (WGS) entry which is preliminary data.</text>
</comment>
<dbReference type="PANTHER" id="PTHR11552:SF147">
    <property type="entry name" value="CHOLINE DEHYDROGENASE, MITOCHONDRIAL"/>
    <property type="match status" value="1"/>
</dbReference>
<comment type="similarity">
    <text evidence="2 6">Belongs to the GMC oxidoreductase family.</text>
</comment>
<evidence type="ECO:0000256" key="6">
    <source>
        <dbReference type="RuleBase" id="RU003968"/>
    </source>
</evidence>
<dbReference type="Gene3D" id="3.50.50.60">
    <property type="entry name" value="FAD/NAD(P)-binding domain"/>
    <property type="match status" value="1"/>
</dbReference>
<dbReference type="Gene3D" id="3.30.560.10">
    <property type="entry name" value="Glucose Oxidase, domain 3"/>
    <property type="match status" value="1"/>
</dbReference>
<proteinExistence type="inferred from homology"/>
<evidence type="ECO:0000259" key="7">
    <source>
        <dbReference type="PROSITE" id="PS00623"/>
    </source>
</evidence>
<dbReference type="InterPro" id="IPR007867">
    <property type="entry name" value="GMC_OxRtase_C"/>
</dbReference>
<dbReference type="Pfam" id="PF00732">
    <property type="entry name" value="GMC_oxred_N"/>
    <property type="match status" value="1"/>
</dbReference>
<comment type="cofactor">
    <cofactor evidence="1">
        <name>FAD</name>
        <dbReference type="ChEBI" id="CHEBI:57692"/>
    </cofactor>
</comment>
<evidence type="ECO:0000313" key="10">
    <source>
        <dbReference type="Proteomes" id="UP000745663"/>
    </source>
</evidence>
<dbReference type="InterPro" id="IPR036188">
    <property type="entry name" value="FAD/NAD-bd_sf"/>
</dbReference>
<dbReference type="Pfam" id="PF05199">
    <property type="entry name" value="GMC_oxred_C"/>
    <property type="match status" value="1"/>
</dbReference>
<dbReference type="PIRSF" id="PIRSF000137">
    <property type="entry name" value="Alcohol_oxidase"/>
    <property type="match status" value="1"/>
</dbReference>